<feature type="region of interest" description="Disordered" evidence="8">
    <location>
        <begin position="89"/>
        <end position="108"/>
    </location>
</feature>
<dbReference type="FunFam" id="4.10.280.10:FF:000047">
    <property type="entry name" value="mesoderm posterior protein 1"/>
    <property type="match status" value="1"/>
</dbReference>
<evidence type="ECO:0000259" key="9">
    <source>
        <dbReference type="PROSITE" id="PS50888"/>
    </source>
</evidence>
<dbReference type="GO" id="GO:0001707">
    <property type="term" value="P:mesoderm formation"/>
    <property type="evidence" value="ECO:0007669"/>
    <property type="project" value="TreeGrafter"/>
</dbReference>
<evidence type="ECO:0000256" key="4">
    <source>
        <dbReference type="ARBA" id="ARBA00023015"/>
    </source>
</evidence>
<keyword evidence="2" id="KW-0217">Developmental protein</keyword>
<reference evidence="11" key="1">
    <citation type="journal article" date="2017" name="PLoS ONE">
        <title>The Agassiz's desert tortoise genome provides a resource for the conservation of a threatened species.</title>
        <authorList>
            <person name="Tollis M."/>
            <person name="DeNardo D.F."/>
            <person name="Cornelius J.A."/>
            <person name="Dolby G.A."/>
            <person name="Edwards T."/>
            <person name="Henen B.T."/>
            <person name="Karl A.E."/>
            <person name="Murphy R.W."/>
            <person name="Kusumi K."/>
        </authorList>
    </citation>
    <scope>NUCLEOTIDE SEQUENCE [LARGE SCALE GENOMIC DNA]</scope>
</reference>
<organism evidence="10 11">
    <name type="scientific">Gopherus agassizii</name>
    <name type="common">Agassiz's desert tortoise</name>
    <dbReference type="NCBI Taxonomy" id="38772"/>
    <lineage>
        <taxon>Eukaryota</taxon>
        <taxon>Metazoa</taxon>
        <taxon>Chordata</taxon>
        <taxon>Craniata</taxon>
        <taxon>Vertebrata</taxon>
        <taxon>Euteleostomi</taxon>
        <taxon>Archelosauria</taxon>
        <taxon>Testudinata</taxon>
        <taxon>Testudines</taxon>
        <taxon>Cryptodira</taxon>
        <taxon>Durocryptodira</taxon>
        <taxon>Testudinoidea</taxon>
        <taxon>Testudinidae</taxon>
        <taxon>Gopherus</taxon>
    </lineage>
</organism>
<keyword evidence="6" id="KW-0804">Transcription</keyword>
<feature type="region of interest" description="Disordered" evidence="8">
    <location>
        <begin position="195"/>
        <end position="220"/>
    </location>
</feature>
<dbReference type="STRING" id="38772.ENSGAGP00000015471"/>
<dbReference type="SUPFAM" id="SSF47459">
    <property type="entry name" value="HLH, helix-loop-helix DNA-binding domain"/>
    <property type="match status" value="1"/>
</dbReference>
<keyword evidence="4" id="KW-0805">Transcription regulation</keyword>
<reference evidence="10" key="2">
    <citation type="submission" date="2025-08" db="UniProtKB">
        <authorList>
            <consortium name="Ensembl"/>
        </authorList>
    </citation>
    <scope>IDENTIFICATION</scope>
</reference>
<dbReference type="CDD" id="cd18938">
    <property type="entry name" value="bHLH_TS_Mesp"/>
    <property type="match status" value="1"/>
</dbReference>
<dbReference type="GO" id="GO:0005634">
    <property type="term" value="C:nucleus"/>
    <property type="evidence" value="ECO:0007669"/>
    <property type="project" value="UniProtKB-SubCell"/>
</dbReference>
<evidence type="ECO:0000256" key="7">
    <source>
        <dbReference type="ARBA" id="ARBA00023242"/>
    </source>
</evidence>
<dbReference type="GO" id="GO:0000981">
    <property type="term" value="F:DNA-binding transcription factor activity, RNA polymerase II-specific"/>
    <property type="evidence" value="ECO:0007669"/>
    <property type="project" value="TreeGrafter"/>
</dbReference>
<comment type="subcellular location">
    <subcellularLocation>
        <location evidence="1">Nucleus</location>
    </subcellularLocation>
</comment>
<evidence type="ECO:0000313" key="10">
    <source>
        <dbReference type="Ensembl" id="ENSGAGP00000015471.1"/>
    </source>
</evidence>
<keyword evidence="11" id="KW-1185">Reference proteome</keyword>
<name>A0A452HKL6_9SAUR</name>
<feature type="domain" description="BHLH" evidence="9">
    <location>
        <begin position="99"/>
        <end position="153"/>
    </location>
</feature>
<dbReference type="PANTHER" id="PTHR20937:SF6">
    <property type="entry name" value="MESODERM POSTERIOR PROTEIN 1"/>
    <property type="match status" value="1"/>
</dbReference>
<dbReference type="InterPro" id="IPR036638">
    <property type="entry name" value="HLH_DNA-bd_sf"/>
</dbReference>
<evidence type="ECO:0000256" key="2">
    <source>
        <dbReference type="ARBA" id="ARBA00022473"/>
    </source>
</evidence>
<accession>A0A452HKL6</accession>
<dbReference type="PROSITE" id="PS50888">
    <property type="entry name" value="BHLH"/>
    <property type="match status" value="1"/>
</dbReference>
<dbReference type="InterPro" id="IPR011598">
    <property type="entry name" value="bHLH_dom"/>
</dbReference>
<evidence type="ECO:0000256" key="5">
    <source>
        <dbReference type="ARBA" id="ARBA00023125"/>
    </source>
</evidence>
<keyword evidence="3" id="KW-0914">Notch signaling pathway</keyword>
<dbReference type="GO" id="GO:0046983">
    <property type="term" value="F:protein dimerization activity"/>
    <property type="evidence" value="ECO:0007669"/>
    <property type="project" value="InterPro"/>
</dbReference>
<dbReference type="GO" id="GO:0003007">
    <property type="term" value="P:heart morphogenesis"/>
    <property type="evidence" value="ECO:0007669"/>
    <property type="project" value="TreeGrafter"/>
</dbReference>
<sequence length="308" mass="32786">MASSPAQLLAQDLPLLPGQALLQEWGRVPPSMEGYSSCSPTPSTDSWSLSPLYPLCPAPQEPCSSCPAAPSLVLTPRCRAGLCPAYGSRKGSRGRAGGGQRQSASEREKLRMRNLSKALHTLRRYLPPSVAPAGQSLTKIETLRLAIRYISHLSELLGLSEETLAQRREGPRRHCQLCPEGLGCCQARTPGLRAASPAPWEGSPPFASSPWAAPPQRQVPPAPETALVLLSEETARPEGNLAHISPHSPKDLVHPSQGPWLSCLLGPQGQGLYLAPGPKHPQTWSASAPHPPRALAGGAVERCQLGWG</sequence>
<protein>
    <recommendedName>
        <fullName evidence="9">BHLH domain-containing protein</fullName>
    </recommendedName>
</protein>
<dbReference type="Gene3D" id="4.10.280.10">
    <property type="entry name" value="Helix-loop-helix DNA-binding domain"/>
    <property type="match status" value="1"/>
</dbReference>
<proteinExistence type="predicted"/>
<dbReference type="PANTHER" id="PTHR20937">
    <property type="entry name" value="IP14615P"/>
    <property type="match status" value="1"/>
</dbReference>
<reference evidence="10" key="3">
    <citation type="submission" date="2025-09" db="UniProtKB">
        <authorList>
            <consortium name="Ensembl"/>
        </authorList>
    </citation>
    <scope>IDENTIFICATION</scope>
</reference>
<dbReference type="Pfam" id="PF00010">
    <property type="entry name" value="HLH"/>
    <property type="match status" value="1"/>
</dbReference>
<evidence type="ECO:0000256" key="3">
    <source>
        <dbReference type="ARBA" id="ARBA00022976"/>
    </source>
</evidence>
<dbReference type="Ensembl" id="ENSGAGT00000017672.1">
    <property type="protein sequence ID" value="ENSGAGP00000015471.1"/>
    <property type="gene ID" value="ENSGAGG00000011681.1"/>
</dbReference>
<dbReference type="AlphaFoldDB" id="A0A452HKL6"/>
<dbReference type="GO" id="GO:0007219">
    <property type="term" value="P:Notch signaling pathway"/>
    <property type="evidence" value="ECO:0007669"/>
    <property type="project" value="UniProtKB-KW"/>
</dbReference>
<evidence type="ECO:0000256" key="1">
    <source>
        <dbReference type="ARBA" id="ARBA00004123"/>
    </source>
</evidence>
<dbReference type="SMART" id="SM00353">
    <property type="entry name" value="HLH"/>
    <property type="match status" value="1"/>
</dbReference>
<dbReference type="GO" id="GO:0000978">
    <property type="term" value="F:RNA polymerase II cis-regulatory region sequence-specific DNA binding"/>
    <property type="evidence" value="ECO:0007669"/>
    <property type="project" value="TreeGrafter"/>
</dbReference>
<dbReference type="Proteomes" id="UP000291020">
    <property type="component" value="Unassembled WGS sequence"/>
</dbReference>
<evidence type="ECO:0000313" key="11">
    <source>
        <dbReference type="Proteomes" id="UP000291020"/>
    </source>
</evidence>
<evidence type="ECO:0000256" key="8">
    <source>
        <dbReference type="SAM" id="MobiDB-lite"/>
    </source>
</evidence>
<feature type="compositionally biased region" description="Low complexity" evidence="8">
    <location>
        <begin position="203"/>
        <end position="216"/>
    </location>
</feature>
<evidence type="ECO:0000256" key="6">
    <source>
        <dbReference type="ARBA" id="ARBA00023163"/>
    </source>
</evidence>
<keyword evidence="7" id="KW-0539">Nucleus</keyword>
<keyword evidence="5" id="KW-0238">DNA-binding</keyword>
<dbReference type="GO" id="GO:0032525">
    <property type="term" value="P:somite rostral/caudal axis specification"/>
    <property type="evidence" value="ECO:0007669"/>
    <property type="project" value="TreeGrafter"/>
</dbReference>
<dbReference type="InterPro" id="IPR040259">
    <property type="entry name" value="Mesogenin/MesP"/>
</dbReference>